<evidence type="ECO:0000256" key="4">
    <source>
        <dbReference type="SAM" id="Phobius"/>
    </source>
</evidence>
<keyword evidence="4" id="KW-0472">Membrane</keyword>
<feature type="transmembrane region" description="Helical" evidence="4">
    <location>
        <begin position="7"/>
        <end position="30"/>
    </location>
</feature>
<keyword evidence="1" id="KW-0349">Heme</keyword>
<dbReference type="KEGG" id="msd:MYSTI_01887"/>
<dbReference type="HOGENOM" id="CLU_1335520_0_0_7"/>
<keyword evidence="4" id="KW-1133">Transmembrane helix</keyword>
<protein>
    <submittedName>
        <fullName evidence="6">Cytochrome c</fullName>
    </submittedName>
</protein>
<dbReference type="STRING" id="1278073.MYSTI_01887"/>
<dbReference type="eggNOG" id="COG2010">
    <property type="taxonomic scope" value="Bacteria"/>
</dbReference>
<dbReference type="InterPro" id="IPR009056">
    <property type="entry name" value="Cyt_c-like_dom"/>
</dbReference>
<dbReference type="GO" id="GO:0009055">
    <property type="term" value="F:electron transfer activity"/>
    <property type="evidence" value="ECO:0007669"/>
    <property type="project" value="InterPro"/>
</dbReference>
<dbReference type="EMBL" id="CP004025">
    <property type="protein sequence ID" value="AGC43218.1"/>
    <property type="molecule type" value="Genomic_DNA"/>
</dbReference>
<evidence type="ECO:0000256" key="3">
    <source>
        <dbReference type="ARBA" id="ARBA00023004"/>
    </source>
</evidence>
<dbReference type="OrthoDB" id="9773456at2"/>
<reference evidence="6 7" key="1">
    <citation type="journal article" date="2013" name="Genome Announc.">
        <title>Complete genome sequence of Myxococcus stipitatus strain DSM 14675, a fruiting myxobacterium.</title>
        <authorList>
            <person name="Huntley S."/>
            <person name="Kneip S."/>
            <person name="Treuner-Lange A."/>
            <person name="Sogaard-Andersen L."/>
        </authorList>
    </citation>
    <scope>NUCLEOTIDE SEQUENCE [LARGE SCALE GENOMIC DNA]</scope>
    <source>
        <strain evidence="7">DSM 14675 / JCM 12634 / Mx s8</strain>
    </source>
</reference>
<evidence type="ECO:0000256" key="1">
    <source>
        <dbReference type="ARBA" id="ARBA00022617"/>
    </source>
</evidence>
<evidence type="ECO:0000313" key="6">
    <source>
        <dbReference type="EMBL" id="AGC43218.1"/>
    </source>
</evidence>
<feature type="domain" description="Cytochrome c" evidence="5">
    <location>
        <begin position="79"/>
        <end position="148"/>
    </location>
</feature>
<keyword evidence="2" id="KW-0479">Metal-binding</keyword>
<dbReference type="PATRIC" id="fig|1278073.3.peg.1937"/>
<dbReference type="AlphaFoldDB" id="L7U4Z8"/>
<evidence type="ECO:0000256" key="2">
    <source>
        <dbReference type="ARBA" id="ARBA00022723"/>
    </source>
</evidence>
<dbReference type="Pfam" id="PF13442">
    <property type="entry name" value="Cytochrome_CBB3"/>
    <property type="match status" value="1"/>
</dbReference>
<organism evidence="6 7">
    <name type="scientific">Myxococcus stipitatus (strain DSM 14675 / JCM 12634 / Mx s8)</name>
    <dbReference type="NCBI Taxonomy" id="1278073"/>
    <lineage>
        <taxon>Bacteria</taxon>
        <taxon>Pseudomonadati</taxon>
        <taxon>Myxococcota</taxon>
        <taxon>Myxococcia</taxon>
        <taxon>Myxococcales</taxon>
        <taxon>Cystobacterineae</taxon>
        <taxon>Myxococcaceae</taxon>
        <taxon>Myxococcus</taxon>
    </lineage>
</organism>
<proteinExistence type="predicted"/>
<keyword evidence="3" id="KW-0408">Iron</keyword>
<sequence length="200" mass="21169">MSLRRDVVGGLAVVGALTLILAVGGGLYGLNLLNRGFSALEAPSALEARVARAARAFSMPSGAREQKNPLEPLPPKLLSEARAHWADHCAVCHAADGSGQTPIGQGLYPPAPDMRAAATQSLSDGELYWVIQNGIRLTGMPAWGQLHDGTRNRDSWALVSLIRTLPGLSPEALDEIKAGLPLSQHALQEQRAEDAFLEGP</sequence>
<accession>L7U4Z8</accession>
<gene>
    <name evidence="6" type="ordered locus">MYSTI_01887</name>
</gene>
<dbReference type="RefSeq" id="WP_015347480.1">
    <property type="nucleotide sequence ID" value="NC_020126.1"/>
</dbReference>
<dbReference type="GO" id="GO:0046872">
    <property type="term" value="F:metal ion binding"/>
    <property type="evidence" value="ECO:0007669"/>
    <property type="project" value="UniProtKB-KW"/>
</dbReference>
<dbReference type="GO" id="GO:0020037">
    <property type="term" value="F:heme binding"/>
    <property type="evidence" value="ECO:0007669"/>
    <property type="project" value="InterPro"/>
</dbReference>
<name>L7U4Z8_MYXSD</name>
<dbReference type="InterPro" id="IPR036909">
    <property type="entry name" value="Cyt_c-like_dom_sf"/>
</dbReference>
<evidence type="ECO:0000259" key="5">
    <source>
        <dbReference type="Pfam" id="PF13442"/>
    </source>
</evidence>
<dbReference type="Proteomes" id="UP000011131">
    <property type="component" value="Chromosome"/>
</dbReference>
<evidence type="ECO:0000313" key="7">
    <source>
        <dbReference type="Proteomes" id="UP000011131"/>
    </source>
</evidence>
<keyword evidence="4" id="KW-0812">Transmembrane</keyword>
<dbReference type="SUPFAM" id="SSF46626">
    <property type="entry name" value="Cytochrome c"/>
    <property type="match status" value="1"/>
</dbReference>
<dbReference type="Gene3D" id="1.10.760.10">
    <property type="entry name" value="Cytochrome c-like domain"/>
    <property type="match status" value="1"/>
</dbReference>
<keyword evidence="7" id="KW-1185">Reference proteome</keyword>